<proteinExistence type="predicted"/>
<dbReference type="HOGENOM" id="CLU_3020942_0_0_2"/>
<evidence type="ECO:0000313" key="2">
    <source>
        <dbReference type="Proteomes" id="UP000001975"/>
    </source>
</evidence>
<accession>J7RFS9</accession>
<dbReference type="eggNOG" id="arCOG04501">
    <property type="taxonomic scope" value="Archaea"/>
</dbReference>
<organism evidence="1 2">
    <name type="scientific">Haloquadratum walsbyi (strain DSM 16790 / HBSQ001)</name>
    <dbReference type="NCBI Taxonomy" id="362976"/>
    <lineage>
        <taxon>Archaea</taxon>
        <taxon>Methanobacteriati</taxon>
        <taxon>Methanobacteriota</taxon>
        <taxon>Stenosarchaea group</taxon>
        <taxon>Halobacteria</taxon>
        <taxon>Halobacteriales</taxon>
        <taxon>Haloferacaceae</taxon>
        <taxon>Haloquadratum</taxon>
    </lineage>
</organism>
<dbReference type="EMBL" id="AM180088">
    <property type="protein sequence ID" value="CCL97804.1"/>
    <property type="molecule type" value="Genomic_DNA"/>
</dbReference>
<protein>
    <submittedName>
        <fullName evidence="1">Homolog to antitoxin VapB N-terminal region</fullName>
    </submittedName>
</protein>
<gene>
    <name evidence="1" type="ordered locus">HQ_1198B</name>
</gene>
<name>J7RFS9_HALWD</name>
<reference evidence="1 2" key="1">
    <citation type="journal article" date="2006" name="BMC Genomics">
        <title>The genome of the square archaeon Haloquadratum walsbyi: life at the limits of water activity.</title>
        <authorList>
            <person name="Bolhuis H.H."/>
            <person name="Palm P.P."/>
            <person name="Wende A.W."/>
            <person name="Falb M.M."/>
            <person name="Rampp M.M."/>
            <person name="Rodriguez-Valera F.F."/>
            <person name="Pfeiffer F.F."/>
            <person name="Oesterhelt D.D."/>
        </authorList>
    </citation>
    <scope>NUCLEOTIDE SEQUENCE [LARGE SCALE GENOMIC DNA]</scope>
    <source>
        <strain evidence="2">DSM 16790 / HBSQ001</strain>
    </source>
</reference>
<dbReference type="AlphaFoldDB" id="J7RFS9"/>
<dbReference type="Proteomes" id="UP000001975">
    <property type="component" value="Chromosome"/>
</dbReference>
<sequence length="55" mass="6269">MQYLRMSGELDRRVEVESTVNDIYASIIIAPIRHLINDAVESGETVRLVIPDKEL</sequence>
<evidence type="ECO:0000313" key="1">
    <source>
        <dbReference type="EMBL" id="CCL97804.1"/>
    </source>
</evidence>
<dbReference type="KEGG" id="hwa:HQ_1198B"/>
<keyword evidence="2" id="KW-1185">Reference proteome</keyword>